<evidence type="ECO:0000313" key="1">
    <source>
        <dbReference type="EMBL" id="VAV90689.1"/>
    </source>
</evidence>
<name>A0A3B0RFB6_9ZZZZ</name>
<sequence>MNRRFVFLICLLASASLPGTGATAANVSLPERLTGVWVGGGSIYKAPGAPLERVRCRFSSKWAKKSQTISLRYICLGIDIKFETTGTLKYSAETHAINGKLVTVGIGGFRASGKNTGNNVVINLTGKDKKTGKPVSGVLSIQIKGKTALSSSLTATDPKTGKRFKAFSASFKR</sequence>
<organism evidence="1">
    <name type="scientific">hydrothermal vent metagenome</name>
    <dbReference type="NCBI Taxonomy" id="652676"/>
    <lineage>
        <taxon>unclassified sequences</taxon>
        <taxon>metagenomes</taxon>
        <taxon>ecological metagenomes</taxon>
    </lineage>
</organism>
<accession>A0A3B0RFB6</accession>
<reference evidence="1" key="1">
    <citation type="submission" date="2018-06" db="EMBL/GenBank/DDBJ databases">
        <authorList>
            <person name="Zhirakovskaya E."/>
        </authorList>
    </citation>
    <scope>NUCLEOTIDE SEQUENCE</scope>
</reference>
<gene>
    <name evidence="1" type="ORF">MNBD_ALPHA08-1983</name>
</gene>
<protein>
    <submittedName>
        <fullName evidence="1">Uncharacterized protein</fullName>
    </submittedName>
</protein>
<proteinExistence type="predicted"/>
<dbReference type="EMBL" id="UOEC01000082">
    <property type="protein sequence ID" value="VAV90689.1"/>
    <property type="molecule type" value="Genomic_DNA"/>
</dbReference>
<dbReference type="AlphaFoldDB" id="A0A3B0RFB6"/>